<sequence>MDFSTIGEKLKYLRLNNSLTQEEVGKKINVSKQTLYKYENGIITNIPSDKIEILAEIYHVSPAYLMGWENTSSVPNLVEIIRNDSYTLAGRTPTPADRAYLSDMVDTYIDESADQTIAAHRTDSPSADLPEEALQSIEEFKNFVRAKYKKD</sequence>
<dbReference type="InterPro" id="IPR001387">
    <property type="entry name" value="Cro/C1-type_HTH"/>
</dbReference>
<evidence type="ECO:0000313" key="4">
    <source>
        <dbReference type="Proteomes" id="UP000199662"/>
    </source>
</evidence>
<dbReference type="EMBL" id="FNZK01000006">
    <property type="protein sequence ID" value="SEJ36236.1"/>
    <property type="molecule type" value="Genomic_DNA"/>
</dbReference>
<proteinExistence type="predicted"/>
<organism evidence="3 4">
    <name type="scientific">Propionispira arboris</name>
    <dbReference type="NCBI Taxonomy" id="84035"/>
    <lineage>
        <taxon>Bacteria</taxon>
        <taxon>Bacillati</taxon>
        <taxon>Bacillota</taxon>
        <taxon>Negativicutes</taxon>
        <taxon>Selenomonadales</taxon>
        <taxon>Selenomonadaceae</taxon>
        <taxon>Propionispira</taxon>
    </lineage>
</organism>
<dbReference type="PROSITE" id="PS50943">
    <property type="entry name" value="HTH_CROC1"/>
    <property type="match status" value="1"/>
</dbReference>
<dbReference type="SUPFAM" id="SSF47413">
    <property type="entry name" value="lambda repressor-like DNA-binding domains"/>
    <property type="match status" value="1"/>
</dbReference>
<accession>A0A1H6Y6Z1</accession>
<protein>
    <submittedName>
        <fullName evidence="3">Helix-turn-helix domain-containing protein</fullName>
    </submittedName>
</protein>
<name>A0A1H6Y6Z1_9FIRM</name>
<gene>
    <name evidence="3" type="ORF">SAMN05660742_106115</name>
</gene>
<dbReference type="GO" id="GO:0003677">
    <property type="term" value="F:DNA binding"/>
    <property type="evidence" value="ECO:0007669"/>
    <property type="project" value="UniProtKB-KW"/>
</dbReference>
<feature type="domain" description="HTH cro/C1-type" evidence="2">
    <location>
        <begin position="10"/>
        <end position="65"/>
    </location>
</feature>
<dbReference type="InterPro" id="IPR010982">
    <property type="entry name" value="Lambda_DNA-bd_dom_sf"/>
</dbReference>
<evidence type="ECO:0000313" key="3">
    <source>
        <dbReference type="EMBL" id="SEJ36236.1"/>
    </source>
</evidence>
<keyword evidence="4" id="KW-1185">Reference proteome</keyword>
<dbReference type="STRING" id="84035.SAMN05660742_106115"/>
<reference evidence="3 4" key="1">
    <citation type="submission" date="2016-10" db="EMBL/GenBank/DDBJ databases">
        <authorList>
            <person name="de Groot N.N."/>
        </authorList>
    </citation>
    <scope>NUCLEOTIDE SEQUENCE [LARGE SCALE GENOMIC DNA]</scope>
    <source>
        <strain evidence="3 4">DSM 2179</strain>
    </source>
</reference>
<dbReference type="Proteomes" id="UP000199662">
    <property type="component" value="Unassembled WGS sequence"/>
</dbReference>
<dbReference type="PANTHER" id="PTHR46558:SF11">
    <property type="entry name" value="HTH-TYPE TRANSCRIPTIONAL REGULATOR XRE"/>
    <property type="match status" value="1"/>
</dbReference>
<evidence type="ECO:0000259" key="2">
    <source>
        <dbReference type="PROSITE" id="PS50943"/>
    </source>
</evidence>
<dbReference type="RefSeq" id="WP_091830709.1">
    <property type="nucleotide sequence ID" value="NZ_FNZK01000006.1"/>
</dbReference>
<dbReference type="SMART" id="SM00530">
    <property type="entry name" value="HTH_XRE"/>
    <property type="match status" value="1"/>
</dbReference>
<evidence type="ECO:0000256" key="1">
    <source>
        <dbReference type="ARBA" id="ARBA00023125"/>
    </source>
</evidence>
<dbReference type="PANTHER" id="PTHR46558">
    <property type="entry name" value="TRACRIPTIONAL REGULATORY PROTEIN-RELATED-RELATED"/>
    <property type="match status" value="1"/>
</dbReference>
<dbReference type="Gene3D" id="1.10.260.40">
    <property type="entry name" value="lambda repressor-like DNA-binding domains"/>
    <property type="match status" value="1"/>
</dbReference>
<dbReference type="AlphaFoldDB" id="A0A1H6Y6Z1"/>
<dbReference type="Pfam" id="PF01381">
    <property type="entry name" value="HTH_3"/>
    <property type="match status" value="1"/>
</dbReference>
<dbReference type="CDD" id="cd00093">
    <property type="entry name" value="HTH_XRE"/>
    <property type="match status" value="1"/>
</dbReference>
<keyword evidence="1" id="KW-0238">DNA-binding</keyword>